<evidence type="ECO:0000313" key="2">
    <source>
        <dbReference type="EMBL" id="KAK2187142.1"/>
    </source>
</evidence>
<comment type="caution">
    <text evidence="2">The sequence shown here is derived from an EMBL/GenBank/DDBJ whole genome shotgun (WGS) entry which is preliminary data.</text>
</comment>
<organism evidence="2 3">
    <name type="scientific">Ridgeia piscesae</name>
    <name type="common">Tubeworm</name>
    <dbReference type="NCBI Taxonomy" id="27915"/>
    <lineage>
        <taxon>Eukaryota</taxon>
        <taxon>Metazoa</taxon>
        <taxon>Spiralia</taxon>
        <taxon>Lophotrochozoa</taxon>
        <taxon>Annelida</taxon>
        <taxon>Polychaeta</taxon>
        <taxon>Sedentaria</taxon>
        <taxon>Canalipalpata</taxon>
        <taxon>Sabellida</taxon>
        <taxon>Siboglinidae</taxon>
        <taxon>Ridgeia</taxon>
    </lineage>
</organism>
<name>A0AAD9UF40_RIDPI</name>
<keyword evidence="3" id="KW-1185">Reference proteome</keyword>
<accession>A0AAD9UF40</accession>
<evidence type="ECO:0000256" key="1">
    <source>
        <dbReference type="SAM" id="MobiDB-lite"/>
    </source>
</evidence>
<evidence type="ECO:0000313" key="3">
    <source>
        <dbReference type="Proteomes" id="UP001209878"/>
    </source>
</evidence>
<protein>
    <submittedName>
        <fullName evidence="2">Uncharacterized protein</fullName>
    </submittedName>
</protein>
<sequence length="55" mass="6288">MDRTDCNNTGVGFRGSTHRYDCVRRVPPPFNTPRNRRGERPPPRGAHPTGRDMPQ</sequence>
<gene>
    <name evidence="2" type="ORF">NP493_177g04027</name>
</gene>
<dbReference type="Proteomes" id="UP001209878">
    <property type="component" value="Unassembled WGS sequence"/>
</dbReference>
<dbReference type="AlphaFoldDB" id="A0AAD9UF40"/>
<feature type="compositionally biased region" description="Polar residues" evidence="1">
    <location>
        <begin position="1"/>
        <end position="10"/>
    </location>
</feature>
<dbReference type="EMBL" id="JAODUO010000177">
    <property type="protein sequence ID" value="KAK2187142.1"/>
    <property type="molecule type" value="Genomic_DNA"/>
</dbReference>
<reference evidence="2" key="1">
    <citation type="journal article" date="2023" name="Mol. Biol. Evol.">
        <title>Third-Generation Sequencing Reveals the Adaptive Role of the Epigenome in Three Deep-Sea Polychaetes.</title>
        <authorList>
            <person name="Perez M."/>
            <person name="Aroh O."/>
            <person name="Sun Y."/>
            <person name="Lan Y."/>
            <person name="Juniper S.K."/>
            <person name="Young C.R."/>
            <person name="Angers B."/>
            <person name="Qian P.Y."/>
        </authorList>
    </citation>
    <scope>NUCLEOTIDE SEQUENCE</scope>
    <source>
        <strain evidence="2">R07B-5</strain>
    </source>
</reference>
<proteinExistence type="predicted"/>
<feature type="region of interest" description="Disordered" evidence="1">
    <location>
        <begin position="1"/>
        <end position="55"/>
    </location>
</feature>